<dbReference type="AlphaFoldDB" id="A0A075MWA8"/>
<feature type="transmembrane region" description="Helical" evidence="1">
    <location>
        <begin position="132"/>
        <end position="153"/>
    </location>
</feature>
<dbReference type="KEGG" id="nev:NTE_01506"/>
<feature type="transmembrane region" description="Helical" evidence="1">
    <location>
        <begin position="203"/>
        <end position="221"/>
    </location>
</feature>
<feature type="transmembrane region" description="Helical" evidence="1">
    <location>
        <begin position="40"/>
        <end position="61"/>
    </location>
</feature>
<dbReference type="HOGENOM" id="CLU_015114_6_0_2"/>
<keyword evidence="1" id="KW-0472">Membrane</keyword>
<sequence>MAENALLQSLLWGFVSSLSLLLGAVTGLTFRLPRKVIASIMAFGSGVLVVALTFSLLGEAFRSSQDILPLMAGFVAGGFAYNFANLLLGKVTGVPRRRRPDGEKKSTDAAAPPGLALLVGSVMDNIPENIALGISIVAAGTANPVLAVAIFLSNYPEALSSVEGMKSDGMSKKFILVSWSVVVAVGTVASAIGFALLAGSNPAVISFFLSFASGAILVMLIESMIPEAFREGGSQIGLATLAGFALAFVVHHFL</sequence>
<evidence type="ECO:0000313" key="3">
    <source>
        <dbReference type="Proteomes" id="UP000028194"/>
    </source>
</evidence>
<gene>
    <name evidence="2" type="ORF">NTE_01506</name>
</gene>
<protein>
    <submittedName>
        <fullName evidence="2">Putative divalent heavy-metal cations transporter</fullName>
    </submittedName>
</protein>
<feature type="transmembrane region" description="Helical" evidence="1">
    <location>
        <begin position="174"/>
        <end position="197"/>
    </location>
</feature>
<organism evidence="2 3">
    <name type="scientific">Candidatus Nitrososphaera evergladensis SR1</name>
    <dbReference type="NCBI Taxonomy" id="1459636"/>
    <lineage>
        <taxon>Archaea</taxon>
        <taxon>Nitrososphaerota</taxon>
        <taxon>Nitrososphaeria</taxon>
        <taxon>Nitrososphaerales</taxon>
        <taxon>Nitrososphaeraceae</taxon>
        <taxon>Nitrososphaera</taxon>
    </lineage>
</organism>
<dbReference type="STRING" id="1459636.NTE_01506"/>
<accession>A0A075MWA8</accession>
<dbReference type="Proteomes" id="UP000028194">
    <property type="component" value="Chromosome"/>
</dbReference>
<dbReference type="eggNOG" id="arCOG00576">
    <property type="taxonomic scope" value="Archaea"/>
</dbReference>
<dbReference type="EMBL" id="CP007174">
    <property type="protein sequence ID" value="AIF83569.1"/>
    <property type="molecule type" value="Genomic_DNA"/>
</dbReference>
<keyword evidence="1" id="KW-0812">Transmembrane</keyword>
<name>A0A075MWA8_9ARCH</name>
<feature type="transmembrane region" description="Helical" evidence="1">
    <location>
        <begin position="6"/>
        <end position="28"/>
    </location>
</feature>
<proteinExistence type="predicted"/>
<evidence type="ECO:0000313" key="2">
    <source>
        <dbReference type="EMBL" id="AIF83569.1"/>
    </source>
</evidence>
<reference evidence="2 3" key="1">
    <citation type="journal article" date="2014" name="PLoS ONE">
        <title>Genome Sequence of Candidatus Nitrososphaera evergladensis from Group I.1b Enriched from Everglades Soil Reveals Novel Genomic Features of the Ammonia-Oxidizing Archaea.</title>
        <authorList>
            <person name="Zhalnina K.V."/>
            <person name="Dias R."/>
            <person name="Leonard M.T."/>
            <person name="Dorr de Quadros P."/>
            <person name="Camargo F.A."/>
            <person name="Drew J.C."/>
            <person name="Farmerie W.G."/>
            <person name="Daroub S.H."/>
            <person name="Triplett E.W."/>
        </authorList>
    </citation>
    <scope>NUCLEOTIDE SEQUENCE [LARGE SCALE GENOMIC DNA]</scope>
    <source>
        <strain evidence="2 3">SR1</strain>
    </source>
</reference>
<keyword evidence="3" id="KW-1185">Reference proteome</keyword>
<feature type="transmembrane region" description="Helical" evidence="1">
    <location>
        <begin position="67"/>
        <end position="88"/>
    </location>
</feature>
<keyword evidence="1" id="KW-1133">Transmembrane helix</keyword>
<feature type="transmembrane region" description="Helical" evidence="1">
    <location>
        <begin position="233"/>
        <end position="253"/>
    </location>
</feature>
<evidence type="ECO:0000256" key="1">
    <source>
        <dbReference type="SAM" id="Phobius"/>
    </source>
</evidence>